<dbReference type="Pfam" id="PF10536">
    <property type="entry name" value="PMD"/>
    <property type="match status" value="1"/>
</dbReference>
<accession>Q6Z0C5</accession>
<dbReference type="PANTHER" id="PTHR46033">
    <property type="entry name" value="PROTEIN MAIN-LIKE 2"/>
    <property type="match status" value="1"/>
</dbReference>
<feature type="domain" description="Aminotransferase-like plant mobile" evidence="2">
    <location>
        <begin position="1"/>
        <end position="138"/>
    </location>
</feature>
<reference evidence="4" key="1">
    <citation type="journal article" date="2005" name="Nature">
        <title>The map-based sequence of the rice genome.</title>
        <authorList>
            <consortium name="International rice genome sequencing project (IRGSP)"/>
            <person name="Matsumoto T."/>
            <person name="Wu J."/>
            <person name="Kanamori H."/>
            <person name="Katayose Y."/>
            <person name="Fujisawa M."/>
            <person name="Namiki N."/>
            <person name="Mizuno H."/>
            <person name="Yamamoto K."/>
            <person name="Antonio B.A."/>
            <person name="Baba T."/>
            <person name="Sakata K."/>
            <person name="Nagamura Y."/>
            <person name="Aoki H."/>
            <person name="Arikawa K."/>
            <person name="Arita K."/>
            <person name="Bito T."/>
            <person name="Chiden Y."/>
            <person name="Fujitsuka N."/>
            <person name="Fukunaka R."/>
            <person name="Hamada M."/>
            <person name="Harada C."/>
            <person name="Hayashi A."/>
            <person name="Hijishita S."/>
            <person name="Honda M."/>
            <person name="Hosokawa S."/>
            <person name="Ichikawa Y."/>
            <person name="Idonuma A."/>
            <person name="Iijima M."/>
            <person name="Ikeda M."/>
            <person name="Ikeno M."/>
            <person name="Ito K."/>
            <person name="Ito S."/>
            <person name="Ito T."/>
            <person name="Ito Y."/>
            <person name="Ito Y."/>
            <person name="Iwabuchi A."/>
            <person name="Kamiya K."/>
            <person name="Karasawa W."/>
            <person name="Kurita K."/>
            <person name="Katagiri S."/>
            <person name="Kikuta A."/>
            <person name="Kobayashi H."/>
            <person name="Kobayashi N."/>
            <person name="Machita K."/>
            <person name="Maehara T."/>
            <person name="Masukawa M."/>
            <person name="Mizubayashi T."/>
            <person name="Mukai Y."/>
            <person name="Nagasaki H."/>
            <person name="Nagata Y."/>
            <person name="Naito S."/>
            <person name="Nakashima M."/>
            <person name="Nakama Y."/>
            <person name="Nakamichi Y."/>
            <person name="Nakamura M."/>
            <person name="Meguro A."/>
            <person name="Negishi M."/>
            <person name="Ohta I."/>
            <person name="Ohta T."/>
            <person name="Okamoto M."/>
            <person name="Ono N."/>
            <person name="Saji S."/>
            <person name="Sakaguchi M."/>
            <person name="Sakai K."/>
            <person name="Shibata M."/>
            <person name="Shimokawa T."/>
            <person name="Song J."/>
            <person name="Takazaki Y."/>
            <person name="Terasawa K."/>
            <person name="Tsugane M."/>
            <person name="Tsuji K."/>
            <person name="Ueda S."/>
            <person name="Waki K."/>
            <person name="Yamagata H."/>
            <person name="Yamamoto M."/>
            <person name="Yamamoto S."/>
            <person name="Yamane H."/>
            <person name="Yoshiki S."/>
            <person name="Yoshihara R."/>
            <person name="Yukawa K."/>
            <person name="Zhong H."/>
            <person name="Yano M."/>
            <person name="Yuan Q."/>
            <person name="Ouyang S."/>
            <person name="Liu J."/>
            <person name="Jones K.M."/>
            <person name="Gansberger K."/>
            <person name="Moffat K."/>
            <person name="Hill J."/>
            <person name="Bera J."/>
            <person name="Fadrosh D."/>
            <person name="Jin S."/>
            <person name="Johri S."/>
            <person name="Kim M."/>
            <person name="Overton L."/>
            <person name="Reardon M."/>
            <person name="Tsitrin T."/>
            <person name="Vuong H."/>
            <person name="Weaver B."/>
            <person name="Ciecko A."/>
            <person name="Tallon L."/>
            <person name="Jackson J."/>
            <person name="Pai G."/>
            <person name="Aken S.V."/>
            <person name="Utterback T."/>
            <person name="Reidmuller S."/>
            <person name="Feldblyum T."/>
            <person name="Hsiao J."/>
            <person name="Zismann V."/>
            <person name="Iobst S."/>
            <person name="de Vazeille A.R."/>
            <person name="Buell C.R."/>
            <person name="Ying K."/>
            <person name="Li Y."/>
            <person name="Lu T."/>
            <person name="Huang Y."/>
            <person name="Zhao Q."/>
            <person name="Feng Q."/>
            <person name="Zhang L."/>
            <person name="Zhu J."/>
            <person name="Weng Q."/>
            <person name="Mu J."/>
            <person name="Lu Y."/>
            <person name="Fan D."/>
            <person name="Liu Y."/>
            <person name="Guan J."/>
            <person name="Zhang Y."/>
            <person name="Yu S."/>
            <person name="Liu X."/>
            <person name="Zhang Y."/>
            <person name="Hong G."/>
            <person name="Han B."/>
            <person name="Choisne N."/>
            <person name="Demange N."/>
            <person name="Orjeda G."/>
            <person name="Samain S."/>
            <person name="Cattolico L."/>
            <person name="Pelletier E."/>
            <person name="Couloux A."/>
            <person name="Segurens B."/>
            <person name="Wincker P."/>
            <person name="D'Hont A."/>
            <person name="Scarpelli C."/>
            <person name="Weissenbach J."/>
            <person name="Salanoubat M."/>
            <person name="Quetier F."/>
            <person name="Yu Y."/>
            <person name="Kim H.R."/>
            <person name="Rambo T."/>
            <person name="Currie J."/>
            <person name="Collura K."/>
            <person name="Luo M."/>
            <person name="Yang T."/>
            <person name="Ammiraju J.S.S."/>
            <person name="Engler F."/>
            <person name="Soderlund C."/>
            <person name="Wing R.A."/>
            <person name="Palmer L.E."/>
            <person name="de la Bastide M."/>
            <person name="Spiegel L."/>
            <person name="Nascimento L."/>
            <person name="Zutavern T."/>
            <person name="O'Shaughnessy A."/>
            <person name="Dike S."/>
            <person name="Dedhia N."/>
            <person name="Preston R."/>
            <person name="Balija V."/>
            <person name="McCombie W.R."/>
            <person name="Chow T."/>
            <person name="Chen H."/>
            <person name="Chung M."/>
            <person name="Chen C."/>
            <person name="Shaw J."/>
            <person name="Wu H."/>
            <person name="Hsiao K."/>
            <person name="Chao Y."/>
            <person name="Chu M."/>
            <person name="Cheng C."/>
            <person name="Hour A."/>
            <person name="Lee P."/>
            <person name="Lin S."/>
            <person name="Lin Y."/>
            <person name="Liou J."/>
            <person name="Liu S."/>
            <person name="Hsing Y."/>
            <person name="Raghuvanshi S."/>
            <person name="Mohanty A."/>
            <person name="Bharti A.K."/>
            <person name="Gaur A."/>
            <person name="Gupta V."/>
            <person name="Kumar D."/>
            <person name="Ravi V."/>
            <person name="Vij S."/>
            <person name="Kapur A."/>
            <person name="Khurana P."/>
            <person name="Khurana P."/>
            <person name="Khurana J.P."/>
            <person name="Tyagi A.K."/>
            <person name="Gaikwad K."/>
            <person name="Singh A."/>
            <person name="Dalal V."/>
            <person name="Srivastava S."/>
            <person name="Dixit A."/>
            <person name="Pal A.K."/>
            <person name="Ghazi I.A."/>
            <person name="Yadav M."/>
            <person name="Pandit A."/>
            <person name="Bhargava A."/>
            <person name="Sureshbabu K."/>
            <person name="Batra K."/>
            <person name="Sharma T.R."/>
            <person name="Mohapatra T."/>
            <person name="Singh N.K."/>
            <person name="Messing J."/>
            <person name="Nelson A.B."/>
            <person name="Fuks G."/>
            <person name="Kavchok S."/>
            <person name="Keizer G."/>
            <person name="Linton E."/>
            <person name="Llaca V."/>
            <person name="Song R."/>
            <person name="Tanyolac B."/>
            <person name="Young S."/>
            <person name="Ho-Il K."/>
            <person name="Hahn J.H."/>
            <person name="Sangsakoo G."/>
            <person name="Vanavichit A."/>
            <person name="de Mattos Luiz.A.T."/>
            <person name="Zimmer P.D."/>
            <person name="Malone G."/>
            <person name="Dellagostin O."/>
            <person name="de Oliveira A.C."/>
            <person name="Bevan M."/>
            <person name="Bancroft I."/>
            <person name="Minx P."/>
            <person name="Cordum H."/>
            <person name="Wilson R."/>
            <person name="Cheng Z."/>
            <person name="Jin W."/>
            <person name="Jiang J."/>
            <person name="Leong S.A."/>
            <person name="Iwama H."/>
            <person name="Gojobori T."/>
            <person name="Itoh T."/>
            <person name="Niimura Y."/>
            <person name="Fujii Y."/>
            <person name="Habara T."/>
            <person name="Sakai H."/>
            <person name="Sato Y."/>
            <person name="Wilson G."/>
            <person name="Kumar K."/>
            <person name="McCouch S."/>
            <person name="Juretic N."/>
            <person name="Hoen D."/>
            <person name="Wright S."/>
            <person name="Bruskiewich R."/>
            <person name="Bureau T."/>
            <person name="Miyao A."/>
            <person name="Hirochika H."/>
            <person name="Nishikawa T."/>
            <person name="Kadowaki K."/>
            <person name="Sugiura M."/>
            <person name="Burr B."/>
            <person name="Sasaki T."/>
        </authorList>
    </citation>
    <scope>NUCLEOTIDE SEQUENCE [LARGE SCALE GENOMIC DNA]</scope>
    <source>
        <strain evidence="4">cv. Nipponbare</strain>
    </source>
</reference>
<dbReference type="PANTHER" id="PTHR46033:SF65">
    <property type="entry name" value="AMINOTRANSFERASE-LIKE PLANT MOBILE DOMAIN-CONTAINING PROTEIN"/>
    <property type="match status" value="1"/>
</dbReference>
<evidence type="ECO:0000313" key="3">
    <source>
        <dbReference type="EMBL" id="BAD11630.1"/>
    </source>
</evidence>
<dbReference type="InterPro" id="IPR044824">
    <property type="entry name" value="MAIN-like"/>
</dbReference>
<evidence type="ECO:0000313" key="4">
    <source>
        <dbReference type="Proteomes" id="UP000000763"/>
    </source>
</evidence>
<dbReference type="AlphaFoldDB" id="Q6Z0C5"/>
<keyword evidence="3" id="KW-0032">Aminotransferase</keyword>
<evidence type="ECO:0000256" key="1">
    <source>
        <dbReference type="SAM" id="MobiDB-lite"/>
    </source>
</evidence>
<dbReference type="GO" id="GO:0008483">
    <property type="term" value="F:transaminase activity"/>
    <property type="evidence" value="ECO:0007669"/>
    <property type="project" value="UniProtKB-KW"/>
</dbReference>
<evidence type="ECO:0000259" key="2">
    <source>
        <dbReference type="Pfam" id="PF10536"/>
    </source>
</evidence>
<dbReference type="GO" id="GO:0010073">
    <property type="term" value="P:meristem maintenance"/>
    <property type="evidence" value="ECO:0007669"/>
    <property type="project" value="InterPro"/>
</dbReference>
<dbReference type="InterPro" id="IPR019557">
    <property type="entry name" value="AminoTfrase-like_pln_mobile"/>
</dbReference>
<protein>
    <submittedName>
        <fullName evidence="3">Aminotransferase-like protein</fullName>
    </submittedName>
</protein>
<dbReference type="Proteomes" id="UP000000763">
    <property type="component" value="Chromosome 8"/>
</dbReference>
<proteinExistence type="predicted"/>
<reference evidence="4" key="2">
    <citation type="journal article" date="2008" name="Nucleic Acids Res.">
        <title>The rice annotation project database (RAP-DB): 2008 update.</title>
        <authorList>
            <consortium name="The rice annotation project (RAP)"/>
        </authorList>
    </citation>
    <scope>GENOME REANNOTATION</scope>
    <source>
        <strain evidence="4">cv. Nipponbare</strain>
    </source>
</reference>
<organism evidence="3 4">
    <name type="scientific">Oryza sativa subsp. japonica</name>
    <name type="common">Rice</name>
    <dbReference type="NCBI Taxonomy" id="39947"/>
    <lineage>
        <taxon>Eukaryota</taxon>
        <taxon>Viridiplantae</taxon>
        <taxon>Streptophyta</taxon>
        <taxon>Embryophyta</taxon>
        <taxon>Tracheophyta</taxon>
        <taxon>Spermatophyta</taxon>
        <taxon>Magnoliopsida</taxon>
        <taxon>Liliopsida</taxon>
        <taxon>Poales</taxon>
        <taxon>Poaceae</taxon>
        <taxon>BOP clade</taxon>
        <taxon>Oryzoideae</taxon>
        <taxon>Oryzeae</taxon>
        <taxon>Oryzinae</taxon>
        <taxon>Oryza</taxon>
        <taxon>Oryza sativa</taxon>
    </lineage>
</organism>
<feature type="compositionally biased region" description="Basic and acidic residues" evidence="1">
    <location>
        <begin position="434"/>
        <end position="455"/>
    </location>
</feature>
<gene>
    <name evidence="3" type="primary">OSJNBa0086M15.12</name>
</gene>
<sequence length="455" mass="50964">MTPTLLDITMITGLDITSSANPVSLNTKNKFDFKTKSIGGWSGFVSMNMGDGSVSLRDHTAFLLMWLEKFLFCGARCGPTANWQHLAEKLVEKKQFPLGKYLLGYLYQTLSNASAKIAYGTVIGTCGPWWLLQIWLNLITKEVVDRPSLTEEDFPRFELITDEDGEEVTHRRCMSFGEAASRNTGAKLSAELLKDCFCNFYDGFPKNARVWFAYADSASFQLPSDFRFDEINSEKFEKSRKVFTIAITPCILLVGIHQGKNIQISYEFYHPMSAAKQLGLGQLSIGLYFADRIQSRGEITLALMMDRLLNIEGPSLGSIENIEQALFGSKSFDQWWVEWKKHLFHQTTSMYMTDLFSDLIPQTTETSPPHQSESGREIDYAASLLPNGGRLASPIIGFHAPKTASLLQGQMREPIPADAGKKRKTKASVADPSAAEKEVQEAKDKVSRPDKFIPK</sequence>
<dbReference type="EMBL" id="AP005494">
    <property type="protein sequence ID" value="BAD11630.1"/>
    <property type="molecule type" value="Genomic_DNA"/>
</dbReference>
<name>Q6Z0C5_ORYSJ</name>
<keyword evidence="3" id="KW-0808">Transferase</keyword>
<feature type="region of interest" description="Disordered" evidence="1">
    <location>
        <begin position="408"/>
        <end position="455"/>
    </location>
</feature>